<dbReference type="EMBL" id="CM000913">
    <property type="protein sequence ID" value="EFG07451.1"/>
    <property type="molecule type" value="Genomic_DNA"/>
</dbReference>
<keyword evidence="3" id="KW-1185">Reference proteome</keyword>
<dbReference type="AlphaFoldDB" id="E2Q7P5"/>
<name>E2Q7P5_STRCL</name>
<proteinExistence type="predicted"/>
<evidence type="ECO:0000313" key="2">
    <source>
        <dbReference type="EMBL" id="EFG07451.1"/>
    </source>
</evidence>
<dbReference type="Proteomes" id="UP000002357">
    <property type="component" value="Chromosome"/>
</dbReference>
<dbReference type="STRING" id="1901.BB341_16515"/>
<protein>
    <submittedName>
        <fullName evidence="2">Lipoprotein cseA</fullName>
    </submittedName>
</protein>
<reference evidence="2 3" key="1">
    <citation type="journal article" date="2010" name="Genome Biol. Evol.">
        <title>The sequence of a 1.8-mb bacterial linear plasmid reveals a rich evolutionary reservoir of secondary metabolic pathways.</title>
        <authorList>
            <person name="Medema M.H."/>
            <person name="Trefzer A."/>
            <person name="Kovalchuk A."/>
            <person name="van den Berg M."/>
            <person name="Mueller U."/>
            <person name="Heijne W."/>
            <person name="Wu L."/>
            <person name="Alam M.T."/>
            <person name="Ronning C.M."/>
            <person name="Nierman W.C."/>
            <person name="Bovenberg R.A.L."/>
            <person name="Breitling R."/>
            <person name="Takano E."/>
        </authorList>
    </citation>
    <scope>NUCLEOTIDE SEQUENCE [LARGE SCALE GENOMIC DNA]</scope>
    <source>
        <strain evidence="3">ATCC 27064 / DSM 738 / JCM 4710 / NBRC 13307 / NCIMB 12785 / NRRL 3585 / VKM Ac-602</strain>
    </source>
</reference>
<organism evidence="2 3">
    <name type="scientific">Streptomyces clavuligerus</name>
    <dbReference type="NCBI Taxonomy" id="1901"/>
    <lineage>
        <taxon>Bacteria</taxon>
        <taxon>Bacillati</taxon>
        <taxon>Actinomycetota</taxon>
        <taxon>Actinomycetes</taxon>
        <taxon>Kitasatosporales</taxon>
        <taxon>Streptomycetaceae</taxon>
        <taxon>Streptomyces</taxon>
    </lineage>
</organism>
<feature type="compositionally biased region" description="Polar residues" evidence="1">
    <location>
        <begin position="57"/>
        <end position="74"/>
    </location>
</feature>
<dbReference type="eggNOG" id="ENOG502ZWYH">
    <property type="taxonomic scope" value="Bacteria"/>
</dbReference>
<sequence length="236" mass="24796">MDGAVSPLVDRRPKGGRGPGGHGRLAVTTATAVLAALGLFTAGCSAGGDGVKEADSGPSTATTGAPSPQTSPSGTDLKVTDPMKVDAVGLLRRDPKVRDLVRQNLKPCNSGDYPVDISYGYLTGGTDPDVVVNVLTCTDGVGVGTYVYRPVGARYENVFQREETTVNAEIDGGDLVVTEDVYEGKDSPSEPYAEDRTTYRWTEDKFARLHFVRDVISSAVGQDELTAPDVIAQNGS</sequence>
<feature type="region of interest" description="Disordered" evidence="1">
    <location>
        <begin position="1"/>
        <end position="24"/>
    </location>
</feature>
<gene>
    <name evidence="2" type="ORF">SCLAV_2378</name>
</gene>
<accession>E2Q7P5</accession>
<evidence type="ECO:0000313" key="3">
    <source>
        <dbReference type="Proteomes" id="UP000002357"/>
    </source>
</evidence>
<feature type="region of interest" description="Disordered" evidence="1">
    <location>
        <begin position="48"/>
        <end position="80"/>
    </location>
</feature>
<evidence type="ECO:0000256" key="1">
    <source>
        <dbReference type="SAM" id="MobiDB-lite"/>
    </source>
</evidence>
<dbReference type="KEGG" id="sclf:BB341_16515"/>
<keyword evidence="2" id="KW-0449">Lipoprotein</keyword>
<dbReference type="OrthoDB" id="3824278at2"/>
<dbReference type="RefSeq" id="WP_003960822.1">
    <property type="nucleotide sequence ID" value="NZ_CP032052.1"/>
</dbReference>